<evidence type="ECO:0000313" key="1">
    <source>
        <dbReference type="EMBL" id="NJC32969.1"/>
    </source>
</evidence>
<evidence type="ECO:0000313" key="2">
    <source>
        <dbReference type="Proteomes" id="UP000734218"/>
    </source>
</evidence>
<accession>A0ABX0XI19</accession>
<sequence length="53" mass="5593">MTTQRRSVHRTAARALPDLPSRIGLFGSMIGAAADATPFDIVIAVASGDPTRR</sequence>
<gene>
    <name evidence="1" type="ORF">GGR88_000443</name>
</gene>
<keyword evidence="2" id="KW-1185">Reference proteome</keyword>
<dbReference type="Proteomes" id="UP000734218">
    <property type="component" value="Unassembled WGS sequence"/>
</dbReference>
<comment type="caution">
    <text evidence="1">The sequence shown here is derived from an EMBL/GenBank/DDBJ whole genome shotgun (WGS) entry which is preliminary data.</text>
</comment>
<reference evidence="1 2" key="1">
    <citation type="submission" date="2020-03" db="EMBL/GenBank/DDBJ databases">
        <title>Genomic Encyclopedia of Type Strains, Phase IV (KMG-IV): sequencing the most valuable type-strain genomes for metagenomic binning, comparative biology and taxonomic classification.</title>
        <authorList>
            <person name="Goeker M."/>
        </authorList>
    </citation>
    <scope>NUCLEOTIDE SEQUENCE [LARGE SCALE GENOMIC DNA]</scope>
    <source>
        <strain evidence="1 2">DSM 27651</strain>
    </source>
</reference>
<organism evidence="1 2">
    <name type="scientific">Sphingomonas jejuensis</name>
    <dbReference type="NCBI Taxonomy" id="904715"/>
    <lineage>
        <taxon>Bacteria</taxon>
        <taxon>Pseudomonadati</taxon>
        <taxon>Pseudomonadota</taxon>
        <taxon>Alphaproteobacteria</taxon>
        <taxon>Sphingomonadales</taxon>
        <taxon>Sphingomonadaceae</taxon>
        <taxon>Sphingomonas</taxon>
    </lineage>
</organism>
<proteinExistence type="predicted"/>
<dbReference type="RefSeq" id="WP_167952550.1">
    <property type="nucleotide sequence ID" value="NZ_JAATJE010000001.1"/>
</dbReference>
<protein>
    <submittedName>
        <fullName evidence="1">Uncharacterized protein</fullName>
    </submittedName>
</protein>
<name>A0ABX0XI19_9SPHN</name>
<dbReference type="EMBL" id="JAATJE010000001">
    <property type="protein sequence ID" value="NJC32969.1"/>
    <property type="molecule type" value="Genomic_DNA"/>
</dbReference>